<dbReference type="EMBL" id="JANUBF010000034">
    <property type="protein sequence ID" value="MCS4038031.1"/>
    <property type="molecule type" value="Genomic_DNA"/>
</dbReference>
<accession>A0A9X2UNA9</accession>
<dbReference type="InterPro" id="IPR010148">
    <property type="entry name" value="CRISPR-assoc_prot_CT1975"/>
</dbReference>
<sequence>MKFISYHLLTPYRGALLNRDDAGFAKTIPVGSTVRTRVSSQCIKYHLRNHEGPGAIRDAGDMSIRSRQTFRKKIAEPLAKHHPTAVAAAVTAYLKEKVLDDAPGVEDVLESDDPMSEFEEDGAPKVLGSQEVSYLRDVAADLIETAGEDPSEDDIEEAAKNHSNNHPTLEADLVANLEALSNAIGIDGAMFGRMVTSDVLSRVNSAVHVAHAHTVQEQQRESDYFTAIDQLKDGSGSAHNGSKELTSGLYYQFMVIDTSLLRENLGDPSLAEEVVRRFTSAVARVSIGAKKGSTAPYSLPIAMLVKAHNVQPFDLHEAFVPAVEENGEGVYQRSAQKLFDWRQKVNEAFGTGDSEYRYVAPVDVDTDLESARLPELAEWTSNQIS</sequence>
<dbReference type="Pfam" id="PF09344">
    <property type="entry name" value="Cas_CT1975"/>
    <property type="match status" value="1"/>
</dbReference>
<proteinExistence type="predicted"/>
<organism evidence="1 2">
    <name type="scientific">Salinibacter ruber</name>
    <dbReference type="NCBI Taxonomy" id="146919"/>
    <lineage>
        <taxon>Bacteria</taxon>
        <taxon>Pseudomonadati</taxon>
        <taxon>Rhodothermota</taxon>
        <taxon>Rhodothermia</taxon>
        <taxon>Rhodothermales</taxon>
        <taxon>Salinibacteraceae</taxon>
        <taxon>Salinibacter</taxon>
    </lineage>
</organism>
<gene>
    <name evidence="1" type="ORF">GGQ01_003120</name>
</gene>
<reference evidence="1" key="1">
    <citation type="submission" date="2022-08" db="EMBL/GenBank/DDBJ databases">
        <title>Genomic Encyclopedia of Type Strains, Phase V (KMG-V): Genome sequencing to study the core and pangenomes of soil and plant-associated prokaryotes.</title>
        <authorList>
            <person name="Whitman W."/>
        </authorList>
    </citation>
    <scope>NUCLEOTIDE SEQUENCE</scope>
    <source>
        <strain evidence="1">SP3012</strain>
    </source>
</reference>
<protein>
    <submittedName>
        <fullName evidence="1">CRISPR system Cascade subunit CasC</fullName>
    </submittedName>
</protein>
<evidence type="ECO:0000313" key="2">
    <source>
        <dbReference type="Proteomes" id="UP001155040"/>
    </source>
</evidence>
<evidence type="ECO:0000313" key="1">
    <source>
        <dbReference type="EMBL" id="MCS4038031.1"/>
    </source>
</evidence>
<dbReference type="RefSeq" id="WP_259091283.1">
    <property type="nucleotide sequence ID" value="NZ_JANUBF010000034.1"/>
</dbReference>
<dbReference type="Proteomes" id="UP001155040">
    <property type="component" value="Unassembled WGS sequence"/>
</dbReference>
<dbReference type="NCBIfam" id="TIGR01869">
    <property type="entry name" value="casC_Cse4"/>
    <property type="match status" value="1"/>
</dbReference>
<comment type="caution">
    <text evidence="1">The sequence shown here is derived from an EMBL/GenBank/DDBJ whole genome shotgun (WGS) entry which is preliminary data.</text>
</comment>
<name>A0A9X2UNA9_9BACT</name>
<dbReference type="AlphaFoldDB" id="A0A9X2UNA9"/>